<dbReference type="GeneID" id="73380246"/>
<evidence type="ECO:0000256" key="1">
    <source>
        <dbReference type="SAM" id="SignalP"/>
    </source>
</evidence>
<feature type="signal peptide" evidence="1">
    <location>
        <begin position="1"/>
        <end position="18"/>
    </location>
</feature>
<evidence type="ECO:0000259" key="2">
    <source>
        <dbReference type="Pfam" id="PF13883"/>
    </source>
</evidence>
<protein>
    <recommendedName>
        <fullName evidence="2">CREG-like beta-barrel domain-containing protein</fullName>
    </recommendedName>
</protein>
<accession>A0AAI9SWW0</accession>
<reference evidence="3" key="1">
    <citation type="journal article" date="2022" name="DNA Res.">
        <title>Genome analysis of five recently described species of the CUG-Ser clade uncovers Candida theae as a new hybrid lineage with pathogenic potential in the Candida parapsilosis species complex.</title>
        <authorList>
            <person name="Mixao V."/>
            <person name="Del Olmo V."/>
            <person name="Hegedusova E."/>
            <person name="Saus E."/>
            <person name="Pryszcz L."/>
            <person name="Cillingova A."/>
            <person name="Nosek J."/>
            <person name="Gabaldon T."/>
        </authorList>
    </citation>
    <scope>NUCLEOTIDE SEQUENCE</scope>
    <source>
        <strain evidence="3">CBS 10844</strain>
    </source>
</reference>
<keyword evidence="4" id="KW-1185">Reference proteome</keyword>
<dbReference type="PANTHER" id="PTHR37273">
    <property type="entry name" value="CHROMOSOME 8, WHOLE GENOME SHOTGUN SEQUENCE"/>
    <property type="match status" value="1"/>
</dbReference>
<dbReference type="RefSeq" id="XP_049180329.1">
    <property type="nucleotide sequence ID" value="XM_049323879.1"/>
</dbReference>
<name>A0AAI9SWW0_9ASCO</name>
<keyword evidence="1" id="KW-0732">Signal</keyword>
<dbReference type="SUPFAM" id="SSF50475">
    <property type="entry name" value="FMN-binding split barrel"/>
    <property type="match status" value="1"/>
</dbReference>
<feature type="chain" id="PRO_5042490833" description="CREG-like beta-barrel domain-containing protein" evidence="1">
    <location>
        <begin position="19"/>
        <end position="249"/>
    </location>
</feature>
<dbReference type="AlphaFoldDB" id="A0AAI9SWW0"/>
<dbReference type="Pfam" id="PF13883">
    <property type="entry name" value="CREG_beta-barrel"/>
    <property type="match status" value="1"/>
</dbReference>
<dbReference type="Proteomes" id="UP001202479">
    <property type="component" value="Unassembled WGS sequence"/>
</dbReference>
<dbReference type="InterPro" id="IPR055343">
    <property type="entry name" value="CREG_beta-barrel"/>
</dbReference>
<comment type="caution">
    <text evidence="3">The sequence shown here is derived from an EMBL/GenBank/DDBJ whole genome shotgun (WGS) entry which is preliminary data.</text>
</comment>
<sequence>MLLYKLVFIACCYVGALTIPRNDQIVVIENSPVSREEGASVARTLVHRESLVNVNTIKTIRTQTKEGPGPKNVQVPVSSMEYYADCDGDGDPYWLVIDVGGPNQNIVKGSPFSFTIRDGDHPDWDEVSEEYPGKRKGSNAGSPRVQLFGKLEYINFLNPFDPKRVLLEKCFLERHPDAAMWLPGNVVSPHKSHWVKIKVESVYMIGGFGDIAYLGELTGDEYHSAKIIDPQDGDDENVNENENEKKLVF</sequence>
<evidence type="ECO:0000313" key="4">
    <source>
        <dbReference type="Proteomes" id="UP001202479"/>
    </source>
</evidence>
<organism evidence="3 4">
    <name type="scientific">Candida oxycetoniae</name>
    <dbReference type="NCBI Taxonomy" id="497107"/>
    <lineage>
        <taxon>Eukaryota</taxon>
        <taxon>Fungi</taxon>
        <taxon>Dikarya</taxon>
        <taxon>Ascomycota</taxon>
        <taxon>Saccharomycotina</taxon>
        <taxon>Pichiomycetes</taxon>
        <taxon>Debaryomycetaceae</taxon>
        <taxon>Candida/Lodderomyces clade</taxon>
        <taxon>Candida</taxon>
    </lineage>
</organism>
<proteinExistence type="predicted"/>
<dbReference type="EMBL" id="JAHUZD010000093">
    <property type="protein sequence ID" value="KAI3404584.2"/>
    <property type="molecule type" value="Genomic_DNA"/>
</dbReference>
<dbReference type="PANTHER" id="PTHR37273:SF1">
    <property type="entry name" value="ADL397C-AP"/>
    <property type="match status" value="1"/>
</dbReference>
<feature type="domain" description="CREG-like beta-barrel" evidence="2">
    <location>
        <begin position="35"/>
        <end position="224"/>
    </location>
</feature>
<dbReference type="InterPro" id="IPR012349">
    <property type="entry name" value="Split_barrel_FMN-bd"/>
</dbReference>
<dbReference type="Gene3D" id="2.30.110.10">
    <property type="entry name" value="Electron Transport, Fmn-binding Protein, Chain A"/>
    <property type="match status" value="1"/>
</dbReference>
<evidence type="ECO:0000313" key="3">
    <source>
        <dbReference type="EMBL" id="KAI3404584.2"/>
    </source>
</evidence>
<gene>
    <name evidence="3" type="ORF">KGF56_002629</name>
</gene>